<dbReference type="AlphaFoldDB" id="A0A3A9JYW1"/>
<organism evidence="9 10">
    <name type="scientific">Salipaludibacillus neizhouensis</name>
    <dbReference type="NCBI Taxonomy" id="885475"/>
    <lineage>
        <taxon>Bacteria</taxon>
        <taxon>Bacillati</taxon>
        <taxon>Bacillota</taxon>
        <taxon>Bacilli</taxon>
        <taxon>Bacillales</taxon>
        <taxon>Bacillaceae</taxon>
    </lineage>
</organism>
<evidence type="ECO:0000256" key="1">
    <source>
        <dbReference type="ARBA" id="ARBA00004651"/>
    </source>
</evidence>
<comment type="caution">
    <text evidence="9">The sequence shown here is derived from an EMBL/GenBank/DDBJ whole genome shotgun (WGS) entry which is preliminary data.</text>
</comment>
<dbReference type="Gene3D" id="1.10.3470.10">
    <property type="entry name" value="ABC transporter involved in vitamin B12 uptake, BtuC"/>
    <property type="match status" value="1"/>
</dbReference>
<gene>
    <name evidence="9" type="ORF">CR203_20735</name>
</gene>
<dbReference type="InterPro" id="IPR000522">
    <property type="entry name" value="ABC_transptr_permease_BtuC"/>
</dbReference>
<evidence type="ECO:0000256" key="3">
    <source>
        <dbReference type="ARBA" id="ARBA00022448"/>
    </source>
</evidence>
<keyword evidence="5 8" id="KW-0812">Transmembrane</keyword>
<feature type="transmembrane region" description="Helical" evidence="8">
    <location>
        <begin position="321"/>
        <end position="339"/>
    </location>
</feature>
<evidence type="ECO:0000256" key="6">
    <source>
        <dbReference type="ARBA" id="ARBA00022989"/>
    </source>
</evidence>
<dbReference type="SUPFAM" id="SSF81345">
    <property type="entry name" value="ABC transporter involved in vitamin B12 uptake, BtuC"/>
    <property type="match status" value="1"/>
</dbReference>
<protein>
    <submittedName>
        <fullName evidence="9">Iron-siderophore ABC transporter permease</fullName>
    </submittedName>
</protein>
<feature type="transmembrane region" description="Helical" evidence="8">
    <location>
        <begin position="252"/>
        <end position="278"/>
    </location>
</feature>
<comment type="subcellular location">
    <subcellularLocation>
        <location evidence="1">Cell membrane</location>
        <topology evidence="1">Multi-pass membrane protein</topology>
    </subcellularLocation>
</comment>
<accession>A0A3A9JYW1</accession>
<evidence type="ECO:0000256" key="7">
    <source>
        <dbReference type="ARBA" id="ARBA00023136"/>
    </source>
</evidence>
<comment type="similarity">
    <text evidence="2">Belongs to the binding-protein-dependent transport system permease family. FecCD subfamily.</text>
</comment>
<evidence type="ECO:0000256" key="2">
    <source>
        <dbReference type="ARBA" id="ARBA00007935"/>
    </source>
</evidence>
<keyword evidence="6 8" id="KW-1133">Transmembrane helix</keyword>
<feature type="transmembrane region" description="Helical" evidence="8">
    <location>
        <begin position="20"/>
        <end position="39"/>
    </location>
</feature>
<keyword evidence="4" id="KW-1003">Cell membrane</keyword>
<reference evidence="9 10" key="1">
    <citation type="submission" date="2017-10" db="EMBL/GenBank/DDBJ databases">
        <title>Bacillus sp. nov., a halophilic bacterium isolated from a Keqin Lake.</title>
        <authorList>
            <person name="Wang H."/>
        </authorList>
    </citation>
    <scope>NUCLEOTIDE SEQUENCE [LARGE SCALE GENOMIC DNA]</scope>
    <source>
        <strain evidence="9 10">KCTC 13187</strain>
    </source>
</reference>
<dbReference type="PANTHER" id="PTHR30472">
    <property type="entry name" value="FERRIC ENTEROBACTIN TRANSPORT SYSTEM PERMEASE PROTEIN"/>
    <property type="match status" value="1"/>
</dbReference>
<feature type="transmembrane region" description="Helical" evidence="8">
    <location>
        <begin position="163"/>
        <end position="184"/>
    </location>
</feature>
<feature type="transmembrane region" description="Helical" evidence="8">
    <location>
        <begin position="290"/>
        <end position="315"/>
    </location>
</feature>
<sequence length="346" mass="37007">MTISAKNHQSITKSSRNELFRFLPLFVIGIFILVVGILISTSIGMADVRFTHLIESFFIGELTKEHLIAQTIRLPRAIIACLIGASLAIAGAIMQAITRNPLASPQIFGINAGASFVVVASSIFLTGISPYSMVYFAFLGAALGGMLVYYLGSSGEGMTPVKLALAGISIHFFLSAITEGLIIFNEDTTEGILFWLAGSVDSTSWQDVRIISPWVLLGIIGSFLLASSINVLNLGDDVASSLGQNTGWIRVLSGLLVVILAGSSVSIAGPIGFVGLIVPHITRNLVGIDYRWILPFSALFGAILLIYADIVARFISFPYESPVGIVTALVGAPFFFYLIKRGRNLS</sequence>
<dbReference type="GO" id="GO:0022857">
    <property type="term" value="F:transmembrane transporter activity"/>
    <property type="evidence" value="ECO:0007669"/>
    <property type="project" value="InterPro"/>
</dbReference>
<dbReference type="Pfam" id="PF01032">
    <property type="entry name" value="FecCD"/>
    <property type="match status" value="1"/>
</dbReference>
<evidence type="ECO:0000313" key="9">
    <source>
        <dbReference type="EMBL" id="RKL65379.1"/>
    </source>
</evidence>
<keyword evidence="10" id="KW-1185">Reference proteome</keyword>
<keyword evidence="3" id="KW-0813">Transport</keyword>
<dbReference type="OrthoDB" id="9811721at2"/>
<evidence type="ECO:0000256" key="5">
    <source>
        <dbReference type="ARBA" id="ARBA00022692"/>
    </source>
</evidence>
<feature type="transmembrane region" description="Helical" evidence="8">
    <location>
        <begin position="214"/>
        <end position="232"/>
    </location>
</feature>
<dbReference type="GO" id="GO:0033214">
    <property type="term" value="P:siderophore-iron import into cell"/>
    <property type="evidence" value="ECO:0007669"/>
    <property type="project" value="TreeGrafter"/>
</dbReference>
<dbReference type="Proteomes" id="UP000281498">
    <property type="component" value="Unassembled WGS sequence"/>
</dbReference>
<dbReference type="CDD" id="cd06550">
    <property type="entry name" value="TM_ABC_iron-siderophores_like"/>
    <property type="match status" value="1"/>
</dbReference>
<evidence type="ECO:0000313" key="10">
    <source>
        <dbReference type="Proteomes" id="UP000281498"/>
    </source>
</evidence>
<keyword evidence="7 8" id="KW-0472">Membrane</keyword>
<dbReference type="EMBL" id="PDOE01000017">
    <property type="protein sequence ID" value="RKL65379.1"/>
    <property type="molecule type" value="Genomic_DNA"/>
</dbReference>
<evidence type="ECO:0000256" key="4">
    <source>
        <dbReference type="ARBA" id="ARBA00022475"/>
    </source>
</evidence>
<name>A0A3A9JYW1_9BACI</name>
<proteinExistence type="inferred from homology"/>
<feature type="transmembrane region" description="Helical" evidence="8">
    <location>
        <begin position="133"/>
        <end position="151"/>
    </location>
</feature>
<feature type="transmembrane region" description="Helical" evidence="8">
    <location>
        <begin position="77"/>
        <end position="97"/>
    </location>
</feature>
<dbReference type="PANTHER" id="PTHR30472:SF1">
    <property type="entry name" value="FE(3+) DICITRATE TRANSPORT SYSTEM PERMEASE PROTEIN FECC-RELATED"/>
    <property type="match status" value="1"/>
</dbReference>
<dbReference type="FunFam" id="1.10.3470.10:FF:000001">
    <property type="entry name" value="Vitamin B12 ABC transporter permease BtuC"/>
    <property type="match status" value="1"/>
</dbReference>
<dbReference type="GO" id="GO:0005886">
    <property type="term" value="C:plasma membrane"/>
    <property type="evidence" value="ECO:0007669"/>
    <property type="project" value="UniProtKB-SubCell"/>
</dbReference>
<feature type="transmembrane region" description="Helical" evidence="8">
    <location>
        <begin position="103"/>
        <end position="126"/>
    </location>
</feature>
<evidence type="ECO:0000256" key="8">
    <source>
        <dbReference type="SAM" id="Phobius"/>
    </source>
</evidence>
<dbReference type="InterPro" id="IPR037294">
    <property type="entry name" value="ABC_BtuC-like"/>
</dbReference>